<evidence type="ECO:0000313" key="2">
    <source>
        <dbReference type="Proteomes" id="UP000789366"/>
    </source>
</evidence>
<protein>
    <submittedName>
        <fullName evidence="1">338_t:CDS:1</fullName>
    </submittedName>
</protein>
<organism evidence="1 2">
    <name type="scientific">Cetraspora pellucida</name>
    <dbReference type="NCBI Taxonomy" id="1433469"/>
    <lineage>
        <taxon>Eukaryota</taxon>
        <taxon>Fungi</taxon>
        <taxon>Fungi incertae sedis</taxon>
        <taxon>Mucoromycota</taxon>
        <taxon>Glomeromycotina</taxon>
        <taxon>Glomeromycetes</taxon>
        <taxon>Diversisporales</taxon>
        <taxon>Gigasporaceae</taxon>
        <taxon>Cetraspora</taxon>
    </lineage>
</organism>
<evidence type="ECO:0000313" key="1">
    <source>
        <dbReference type="EMBL" id="CAG8740065.1"/>
    </source>
</evidence>
<feature type="non-terminal residue" evidence="1">
    <location>
        <position position="85"/>
    </location>
</feature>
<comment type="caution">
    <text evidence="1">The sequence shown here is derived from an EMBL/GenBank/DDBJ whole genome shotgun (WGS) entry which is preliminary data.</text>
</comment>
<reference evidence="1" key="1">
    <citation type="submission" date="2021-06" db="EMBL/GenBank/DDBJ databases">
        <authorList>
            <person name="Kallberg Y."/>
            <person name="Tangrot J."/>
            <person name="Rosling A."/>
        </authorList>
    </citation>
    <scope>NUCLEOTIDE SEQUENCE</scope>
    <source>
        <strain evidence="1">28 12/20/2015</strain>
    </source>
</reference>
<sequence length="85" mass="9698">MNKAQSKKFKLNTIGEKTFNFTKPKSSKKGKQNAKQNNNNFISGTNELAINYAIESTVCWASQVNKTEFFETNQENINFLDQNEA</sequence>
<keyword evidence="2" id="KW-1185">Reference proteome</keyword>
<dbReference type="EMBL" id="CAJVPW010037497">
    <property type="protein sequence ID" value="CAG8740065.1"/>
    <property type="molecule type" value="Genomic_DNA"/>
</dbReference>
<gene>
    <name evidence="1" type="ORF">SPELUC_LOCUS13728</name>
</gene>
<dbReference type="Proteomes" id="UP000789366">
    <property type="component" value="Unassembled WGS sequence"/>
</dbReference>
<name>A0ACA9Q6R8_9GLOM</name>
<proteinExistence type="predicted"/>
<accession>A0ACA9Q6R8</accession>